<dbReference type="GO" id="GO:0005737">
    <property type="term" value="C:cytoplasm"/>
    <property type="evidence" value="ECO:0007669"/>
    <property type="project" value="UniProtKB-UniRule"/>
</dbReference>
<keyword evidence="4" id="KW-0963">Cytoplasm</keyword>
<dbReference type="GO" id="GO:0006427">
    <property type="term" value="P:histidyl-tRNA aminoacylation"/>
    <property type="evidence" value="ECO:0007669"/>
    <property type="project" value="UniProtKB-UniRule"/>
</dbReference>
<dbReference type="PROSITE" id="PS50862">
    <property type="entry name" value="AA_TRNA_LIGASE_II"/>
    <property type="match status" value="1"/>
</dbReference>
<dbReference type="CDD" id="cd00773">
    <property type="entry name" value="HisRS-like_core"/>
    <property type="match status" value="1"/>
</dbReference>
<dbReference type="InterPro" id="IPR004154">
    <property type="entry name" value="Anticodon-bd"/>
</dbReference>
<organism evidence="13 14">
    <name type="scientific">Paenibacillus cellulosilyticus</name>
    <dbReference type="NCBI Taxonomy" id="375489"/>
    <lineage>
        <taxon>Bacteria</taxon>
        <taxon>Bacillati</taxon>
        <taxon>Bacillota</taxon>
        <taxon>Bacilli</taxon>
        <taxon>Bacillales</taxon>
        <taxon>Paenibacillaceae</taxon>
        <taxon>Paenibacillus</taxon>
    </lineage>
</organism>
<reference evidence="13 14" key="1">
    <citation type="submission" date="2018-05" db="EMBL/GenBank/DDBJ databases">
        <title>Genomic Encyclopedia of Type Strains, Phase III (KMG-III): the genomes of soil and plant-associated and newly described type strains.</title>
        <authorList>
            <person name="Whitman W."/>
        </authorList>
    </citation>
    <scope>NUCLEOTIDE SEQUENCE [LARGE SCALE GENOMIC DNA]</scope>
    <source>
        <strain evidence="13 14">CECT 5696</strain>
    </source>
</reference>
<dbReference type="InterPro" id="IPR041715">
    <property type="entry name" value="HisRS-like_core"/>
</dbReference>
<keyword evidence="7" id="KW-0648">Protein biosynthesis</keyword>
<dbReference type="GO" id="GO:0005524">
    <property type="term" value="F:ATP binding"/>
    <property type="evidence" value="ECO:0007669"/>
    <property type="project" value="UniProtKB-KW"/>
</dbReference>
<evidence type="ECO:0000259" key="12">
    <source>
        <dbReference type="PROSITE" id="PS50862"/>
    </source>
</evidence>
<dbReference type="EC" id="6.1.1.21" evidence="2 10"/>
<dbReference type="PANTHER" id="PTHR11476">
    <property type="entry name" value="HISTIDYL-TRNA SYNTHETASE"/>
    <property type="match status" value="1"/>
</dbReference>
<comment type="caution">
    <text evidence="13">The sequence shown here is derived from an EMBL/GenBank/DDBJ whole genome shotgun (WGS) entry which is preliminary data.</text>
</comment>
<keyword evidence="5" id="KW-0547">Nucleotide-binding</keyword>
<dbReference type="RefSeq" id="WP_245946519.1">
    <property type="nucleotide sequence ID" value="NZ_CP054612.1"/>
</dbReference>
<comment type="similarity">
    <text evidence="1">Belongs to the class-II aminoacyl-tRNA synthetase family.</text>
</comment>
<dbReference type="SUPFAM" id="SSF52954">
    <property type="entry name" value="Class II aaRS ABD-related"/>
    <property type="match status" value="1"/>
</dbReference>
<dbReference type="NCBIfam" id="TIGR00442">
    <property type="entry name" value="hisS"/>
    <property type="match status" value="1"/>
</dbReference>
<evidence type="ECO:0000256" key="9">
    <source>
        <dbReference type="ARBA" id="ARBA00047639"/>
    </source>
</evidence>
<protein>
    <recommendedName>
        <fullName evidence="3 10">Histidine--tRNA ligase</fullName>
        <ecNumber evidence="2 10">6.1.1.21</ecNumber>
    </recommendedName>
</protein>
<dbReference type="PANTHER" id="PTHR11476:SF7">
    <property type="entry name" value="HISTIDINE--TRNA LIGASE"/>
    <property type="match status" value="1"/>
</dbReference>
<dbReference type="InterPro" id="IPR045864">
    <property type="entry name" value="aa-tRNA-synth_II/BPL/LPL"/>
</dbReference>
<proteinExistence type="inferred from homology"/>
<gene>
    <name evidence="13" type="ORF">DFQ01_102262</name>
</gene>
<evidence type="ECO:0000256" key="11">
    <source>
        <dbReference type="PIRSR" id="PIRSR001549-1"/>
    </source>
</evidence>
<feature type="binding site" evidence="11">
    <location>
        <position position="108"/>
    </location>
    <ligand>
        <name>L-histidine</name>
        <dbReference type="ChEBI" id="CHEBI:57595"/>
    </ligand>
</feature>
<sequence>MMSNVKGTVDYYGVEQAQRSRMIRQMEELFTLYDYEAIETTILNEMELLTAKYSGGDEIVQEMYTLRDRGQRELGLRYDLTVPFSKLVAAYAGLPMPFRRYEFGKVFRDGPVKRGRLREFTQCDVDVVGIQGPEAEAELLSLAARVYETLGIPVVLRWNNRRFLAEWLAAAGIPEELGQTVMLTLDKIAKLGLDAVRAELIDKGVTYSAADTVLHAIMADEQKEPVAAFERLCTTFGISDLPGAGEVRALMGLLDAIGLSPVCRFDPSLSRGLSFYTGTVYEAFDASGSYLSSLGGGGRYDAIIGQLAGNPAVLYPTVGFSFGLEPIMALARERLVPIEAAPVVVIPIGGMVAEAMRTAEAIRACGIRTRLSPVGRKVGKALASAASAGSRFAILIGEDETKLGKVQLRDMEARIEETLALEEAIYRIERVLL</sequence>
<dbReference type="Pfam" id="PF03129">
    <property type="entry name" value="HGTP_anticodon"/>
    <property type="match status" value="1"/>
</dbReference>
<name>A0A2V2YZ10_9BACL</name>
<evidence type="ECO:0000256" key="7">
    <source>
        <dbReference type="ARBA" id="ARBA00022917"/>
    </source>
</evidence>
<dbReference type="InterPro" id="IPR015807">
    <property type="entry name" value="His-tRNA-ligase"/>
</dbReference>
<feature type="binding site" evidence="11">
    <location>
        <position position="122"/>
    </location>
    <ligand>
        <name>L-histidine</name>
        <dbReference type="ChEBI" id="CHEBI:57595"/>
    </ligand>
</feature>
<dbReference type="EMBL" id="QGTQ01000002">
    <property type="protein sequence ID" value="PWW07369.1"/>
    <property type="molecule type" value="Genomic_DNA"/>
</dbReference>
<evidence type="ECO:0000256" key="3">
    <source>
        <dbReference type="ARBA" id="ARBA00017399"/>
    </source>
</evidence>
<feature type="binding site" evidence="11">
    <location>
        <begin position="79"/>
        <end position="81"/>
    </location>
    <ligand>
        <name>L-histidine</name>
        <dbReference type="ChEBI" id="CHEBI:57595"/>
    </ligand>
</feature>
<evidence type="ECO:0000313" key="14">
    <source>
        <dbReference type="Proteomes" id="UP000246635"/>
    </source>
</evidence>
<keyword evidence="14" id="KW-1185">Reference proteome</keyword>
<dbReference type="Pfam" id="PF13393">
    <property type="entry name" value="tRNA-synt_His"/>
    <property type="match status" value="1"/>
</dbReference>
<evidence type="ECO:0000256" key="10">
    <source>
        <dbReference type="NCBIfam" id="TIGR00442"/>
    </source>
</evidence>
<feature type="binding site" evidence="11">
    <location>
        <position position="271"/>
    </location>
    <ligand>
        <name>L-histidine</name>
        <dbReference type="ChEBI" id="CHEBI:57595"/>
    </ligand>
</feature>
<keyword evidence="8 13" id="KW-0030">Aminoacyl-tRNA synthetase</keyword>
<dbReference type="PIRSF" id="PIRSF001549">
    <property type="entry name" value="His-tRNA_synth"/>
    <property type="match status" value="1"/>
</dbReference>
<keyword evidence="6" id="KW-0067">ATP-binding</keyword>
<evidence type="ECO:0000313" key="13">
    <source>
        <dbReference type="EMBL" id="PWW07369.1"/>
    </source>
</evidence>
<dbReference type="GO" id="GO:0016740">
    <property type="term" value="F:transferase activity"/>
    <property type="evidence" value="ECO:0007669"/>
    <property type="project" value="UniProtKB-ARBA"/>
</dbReference>
<dbReference type="Gene3D" id="3.30.930.10">
    <property type="entry name" value="Bira Bifunctional Protein, Domain 2"/>
    <property type="match status" value="1"/>
</dbReference>
<evidence type="ECO:0000256" key="5">
    <source>
        <dbReference type="ARBA" id="ARBA00022741"/>
    </source>
</evidence>
<dbReference type="InterPro" id="IPR004516">
    <property type="entry name" value="HisRS/HisZ"/>
</dbReference>
<dbReference type="InterPro" id="IPR036621">
    <property type="entry name" value="Anticodon-bd_dom_sf"/>
</dbReference>
<dbReference type="Proteomes" id="UP000246635">
    <property type="component" value="Unassembled WGS sequence"/>
</dbReference>
<dbReference type="SUPFAM" id="SSF55681">
    <property type="entry name" value="Class II aaRS and biotin synthetases"/>
    <property type="match status" value="1"/>
</dbReference>
<evidence type="ECO:0000256" key="2">
    <source>
        <dbReference type="ARBA" id="ARBA00012815"/>
    </source>
</evidence>
<dbReference type="GO" id="GO:0140096">
    <property type="term" value="F:catalytic activity, acting on a protein"/>
    <property type="evidence" value="ECO:0007669"/>
    <property type="project" value="UniProtKB-ARBA"/>
</dbReference>
<dbReference type="GO" id="GO:0004821">
    <property type="term" value="F:histidine-tRNA ligase activity"/>
    <property type="evidence" value="ECO:0007669"/>
    <property type="project" value="UniProtKB-UniRule"/>
</dbReference>
<dbReference type="AlphaFoldDB" id="A0A2V2YZ10"/>
<feature type="domain" description="Aminoacyl-transfer RNA synthetases class-II family profile" evidence="12">
    <location>
        <begin position="1"/>
        <end position="347"/>
    </location>
</feature>
<dbReference type="Gene3D" id="3.40.50.800">
    <property type="entry name" value="Anticodon-binding domain"/>
    <property type="match status" value="1"/>
</dbReference>
<evidence type="ECO:0000256" key="1">
    <source>
        <dbReference type="ARBA" id="ARBA00008226"/>
    </source>
</evidence>
<evidence type="ECO:0000256" key="4">
    <source>
        <dbReference type="ARBA" id="ARBA00022490"/>
    </source>
</evidence>
<evidence type="ECO:0000256" key="6">
    <source>
        <dbReference type="ARBA" id="ARBA00022840"/>
    </source>
</evidence>
<evidence type="ECO:0000256" key="8">
    <source>
        <dbReference type="ARBA" id="ARBA00023146"/>
    </source>
</evidence>
<feature type="binding site" evidence="11">
    <location>
        <position position="126"/>
    </location>
    <ligand>
        <name>L-histidine</name>
        <dbReference type="ChEBI" id="CHEBI:57595"/>
    </ligand>
</feature>
<comment type="catalytic activity">
    <reaction evidence="9">
        <text>tRNA(His) + L-histidine + ATP = L-histidyl-tRNA(His) + AMP + diphosphate + H(+)</text>
        <dbReference type="Rhea" id="RHEA:17313"/>
        <dbReference type="Rhea" id="RHEA-COMP:9665"/>
        <dbReference type="Rhea" id="RHEA-COMP:9689"/>
        <dbReference type="ChEBI" id="CHEBI:15378"/>
        <dbReference type="ChEBI" id="CHEBI:30616"/>
        <dbReference type="ChEBI" id="CHEBI:33019"/>
        <dbReference type="ChEBI" id="CHEBI:57595"/>
        <dbReference type="ChEBI" id="CHEBI:78442"/>
        <dbReference type="ChEBI" id="CHEBI:78527"/>
        <dbReference type="ChEBI" id="CHEBI:456215"/>
        <dbReference type="EC" id="6.1.1.21"/>
    </reaction>
</comment>
<keyword evidence="8 13" id="KW-0436">Ligase</keyword>
<accession>A0A2V2YZ10</accession>
<dbReference type="InterPro" id="IPR006195">
    <property type="entry name" value="aa-tRNA-synth_II"/>
</dbReference>